<dbReference type="AlphaFoldDB" id="A0A9P6L899"/>
<comment type="caution">
    <text evidence="2">The sequence shown here is derived from an EMBL/GenBank/DDBJ whole genome shotgun (WGS) entry which is preliminary data.</text>
</comment>
<gene>
    <name evidence="2" type="ORF">BJ322DRAFT_1018525</name>
</gene>
<organism evidence="2 3">
    <name type="scientific">Thelephora terrestris</name>
    <dbReference type="NCBI Taxonomy" id="56493"/>
    <lineage>
        <taxon>Eukaryota</taxon>
        <taxon>Fungi</taxon>
        <taxon>Dikarya</taxon>
        <taxon>Basidiomycota</taxon>
        <taxon>Agaricomycotina</taxon>
        <taxon>Agaricomycetes</taxon>
        <taxon>Thelephorales</taxon>
        <taxon>Thelephoraceae</taxon>
        <taxon>Thelephora</taxon>
    </lineage>
</organism>
<accession>A0A9P6L899</accession>
<dbReference type="Proteomes" id="UP000736335">
    <property type="component" value="Unassembled WGS sequence"/>
</dbReference>
<feature type="compositionally biased region" description="Polar residues" evidence="1">
    <location>
        <begin position="143"/>
        <end position="159"/>
    </location>
</feature>
<feature type="region of interest" description="Disordered" evidence="1">
    <location>
        <begin position="94"/>
        <end position="174"/>
    </location>
</feature>
<reference evidence="2" key="1">
    <citation type="journal article" date="2020" name="Nat. Commun.">
        <title>Large-scale genome sequencing of mycorrhizal fungi provides insights into the early evolution of symbiotic traits.</title>
        <authorList>
            <person name="Miyauchi S."/>
            <person name="Kiss E."/>
            <person name="Kuo A."/>
            <person name="Drula E."/>
            <person name="Kohler A."/>
            <person name="Sanchez-Garcia M."/>
            <person name="Morin E."/>
            <person name="Andreopoulos B."/>
            <person name="Barry K.W."/>
            <person name="Bonito G."/>
            <person name="Buee M."/>
            <person name="Carver A."/>
            <person name="Chen C."/>
            <person name="Cichocki N."/>
            <person name="Clum A."/>
            <person name="Culley D."/>
            <person name="Crous P.W."/>
            <person name="Fauchery L."/>
            <person name="Girlanda M."/>
            <person name="Hayes R.D."/>
            <person name="Keri Z."/>
            <person name="LaButti K."/>
            <person name="Lipzen A."/>
            <person name="Lombard V."/>
            <person name="Magnuson J."/>
            <person name="Maillard F."/>
            <person name="Murat C."/>
            <person name="Nolan M."/>
            <person name="Ohm R.A."/>
            <person name="Pangilinan J."/>
            <person name="Pereira M.F."/>
            <person name="Perotto S."/>
            <person name="Peter M."/>
            <person name="Pfister S."/>
            <person name="Riley R."/>
            <person name="Sitrit Y."/>
            <person name="Stielow J.B."/>
            <person name="Szollosi G."/>
            <person name="Zifcakova L."/>
            <person name="Stursova M."/>
            <person name="Spatafora J.W."/>
            <person name="Tedersoo L."/>
            <person name="Vaario L.M."/>
            <person name="Yamada A."/>
            <person name="Yan M."/>
            <person name="Wang P."/>
            <person name="Xu J."/>
            <person name="Bruns T."/>
            <person name="Baldrian P."/>
            <person name="Vilgalys R."/>
            <person name="Dunand C."/>
            <person name="Henrissat B."/>
            <person name="Grigoriev I.V."/>
            <person name="Hibbett D."/>
            <person name="Nagy L.G."/>
            <person name="Martin F.M."/>
        </authorList>
    </citation>
    <scope>NUCLEOTIDE SEQUENCE</scope>
    <source>
        <strain evidence="2">UH-Tt-Lm1</strain>
    </source>
</reference>
<evidence type="ECO:0000313" key="3">
    <source>
        <dbReference type="Proteomes" id="UP000736335"/>
    </source>
</evidence>
<evidence type="ECO:0000313" key="2">
    <source>
        <dbReference type="EMBL" id="KAF9787789.1"/>
    </source>
</evidence>
<dbReference type="EMBL" id="WIUZ02000004">
    <property type="protein sequence ID" value="KAF9787789.1"/>
    <property type="molecule type" value="Genomic_DNA"/>
</dbReference>
<reference evidence="2" key="2">
    <citation type="submission" date="2020-11" db="EMBL/GenBank/DDBJ databases">
        <authorList>
            <consortium name="DOE Joint Genome Institute"/>
            <person name="Kuo A."/>
            <person name="Miyauchi S."/>
            <person name="Kiss E."/>
            <person name="Drula E."/>
            <person name="Kohler A."/>
            <person name="Sanchez-Garcia M."/>
            <person name="Andreopoulos B."/>
            <person name="Barry K.W."/>
            <person name="Bonito G."/>
            <person name="Buee M."/>
            <person name="Carver A."/>
            <person name="Chen C."/>
            <person name="Cichocki N."/>
            <person name="Clum A."/>
            <person name="Culley D."/>
            <person name="Crous P.W."/>
            <person name="Fauchery L."/>
            <person name="Girlanda M."/>
            <person name="Hayes R."/>
            <person name="Keri Z."/>
            <person name="Labutti K."/>
            <person name="Lipzen A."/>
            <person name="Lombard V."/>
            <person name="Magnuson J."/>
            <person name="Maillard F."/>
            <person name="Morin E."/>
            <person name="Murat C."/>
            <person name="Nolan M."/>
            <person name="Ohm R."/>
            <person name="Pangilinan J."/>
            <person name="Pereira M."/>
            <person name="Perotto S."/>
            <person name="Peter M."/>
            <person name="Riley R."/>
            <person name="Sitrit Y."/>
            <person name="Stielow B."/>
            <person name="Szollosi G."/>
            <person name="Zifcakova L."/>
            <person name="Stursova M."/>
            <person name="Spatafora J.W."/>
            <person name="Tedersoo L."/>
            <person name="Vaario L.-M."/>
            <person name="Yamada A."/>
            <person name="Yan M."/>
            <person name="Wang P."/>
            <person name="Xu J."/>
            <person name="Bruns T."/>
            <person name="Baldrian P."/>
            <person name="Vilgalys R."/>
            <person name="Henrissat B."/>
            <person name="Grigoriev I.V."/>
            <person name="Hibbett D."/>
            <person name="Nagy L.G."/>
            <person name="Martin F.M."/>
        </authorList>
    </citation>
    <scope>NUCLEOTIDE SEQUENCE</scope>
    <source>
        <strain evidence="2">UH-Tt-Lm1</strain>
    </source>
</reference>
<evidence type="ECO:0000256" key="1">
    <source>
        <dbReference type="SAM" id="MobiDB-lite"/>
    </source>
</evidence>
<sequence>MNTNFFDFACGPFQYTLSPPQHRNNDDCAVWSARPLRIQKCGREPAIDVPFVPNLRQILKRLRKDEVFRRAEVRGEQRRLRRLAALKARTAACNSYEVEPPSPTGGSQPQSPSPPYTTSEVYNQRLKPTSKASYQNEPKGDHTLSTNSPLTTPNLPHRTSTTHDSHTPYSESRGELQRQFAISQRPLQCPTEPLHSVERDAHLGGLGELGYEDVRAHGLRFHTDHPGAVSESRAQTIGKGTATYPEKPKKVRFAAVVECFQF</sequence>
<feature type="compositionally biased region" description="Polar residues" evidence="1">
    <location>
        <begin position="120"/>
        <end position="136"/>
    </location>
</feature>
<proteinExistence type="predicted"/>
<name>A0A9P6L899_9AGAM</name>
<protein>
    <submittedName>
        <fullName evidence="2">Uncharacterized protein</fullName>
    </submittedName>
</protein>
<keyword evidence="3" id="KW-1185">Reference proteome</keyword>
<feature type="compositionally biased region" description="Basic and acidic residues" evidence="1">
    <location>
        <begin position="161"/>
        <end position="174"/>
    </location>
</feature>